<proteinExistence type="predicted"/>
<gene>
    <name evidence="1" type="ORF">Xsto_03928</name>
</gene>
<reference evidence="1 2" key="1">
    <citation type="journal article" date="2017" name="Nat. Microbiol.">
        <title>Natural product diversity associated with the nematode symbionts Photorhabdus and Xenorhabdus.</title>
        <authorList>
            <person name="Tobias N.J."/>
            <person name="Wolff H."/>
            <person name="Djahanschiri B."/>
            <person name="Grundmann F."/>
            <person name="Kronenwerth M."/>
            <person name="Shi Y.M."/>
            <person name="Simonyi S."/>
            <person name="Grun P."/>
            <person name="Shapiro-Ilan D."/>
            <person name="Pidot S.J."/>
            <person name="Stinear T.P."/>
            <person name="Ebersberger I."/>
            <person name="Bode H.B."/>
        </authorList>
    </citation>
    <scope>NUCLEOTIDE SEQUENCE [LARGE SCALE GENOMIC DNA]</scope>
    <source>
        <strain evidence="1 2">DSM 17904</strain>
    </source>
</reference>
<name>A0A2D0KAM8_9GAMM</name>
<comment type="caution">
    <text evidence="1">The sequence shown here is derived from an EMBL/GenBank/DDBJ whole genome shotgun (WGS) entry which is preliminary data.</text>
</comment>
<dbReference type="Proteomes" id="UP000222366">
    <property type="component" value="Unassembled WGS sequence"/>
</dbReference>
<accession>A0A2D0KAM8</accession>
<evidence type="ECO:0000313" key="2">
    <source>
        <dbReference type="Proteomes" id="UP000222366"/>
    </source>
</evidence>
<sequence length="75" mass="9603">MIKEIYGVKIFPLVVMFYQVRRWWVLRVWRKYWHSDQCVRKQVRYSKRLSDEFSFERNYRLLKLFIRTDQKRGII</sequence>
<dbReference type="EMBL" id="NJAJ01000066">
    <property type="protein sequence ID" value="PHM60519.1"/>
    <property type="molecule type" value="Genomic_DNA"/>
</dbReference>
<dbReference type="AlphaFoldDB" id="A0A2D0KAM8"/>
<organism evidence="1 2">
    <name type="scientific">Xenorhabdus stockiae</name>
    <dbReference type="NCBI Taxonomy" id="351614"/>
    <lineage>
        <taxon>Bacteria</taxon>
        <taxon>Pseudomonadati</taxon>
        <taxon>Pseudomonadota</taxon>
        <taxon>Gammaproteobacteria</taxon>
        <taxon>Enterobacterales</taxon>
        <taxon>Morganellaceae</taxon>
        <taxon>Xenorhabdus</taxon>
    </lineage>
</organism>
<evidence type="ECO:0000313" key="1">
    <source>
        <dbReference type="EMBL" id="PHM60519.1"/>
    </source>
</evidence>
<keyword evidence="2" id="KW-1185">Reference proteome</keyword>
<protein>
    <submittedName>
        <fullName evidence="1">Uncharacterized protein</fullName>
    </submittedName>
</protein>